<keyword evidence="3" id="KW-1185">Reference proteome</keyword>
<reference evidence="2 3" key="1">
    <citation type="submission" date="2020-05" db="EMBL/GenBank/DDBJ databases">
        <title>Parvularcula mediterraneae sp. nov., isolated from polypropylene straw from shallow seawater of the seashore of Laganas in Zakynthos island, Greece.</title>
        <authorList>
            <person name="Szabo I."/>
            <person name="Al-Omari J."/>
            <person name="Rado J."/>
            <person name="Szerdahelyi G.S."/>
        </authorList>
    </citation>
    <scope>NUCLEOTIDE SEQUENCE [LARGE SCALE GENOMIC DNA]</scope>
    <source>
        <strain evidence="2 3">ZS-1/3</strain>
    </source>
</reference>
<name>A0A7Y3RNI9_9PROT</name>
<evidence type="ECO:0000256" key="1">
    <source>
        <dbReference type="SAM" id="Phobius"/>
    </source>
</evidence>
<dbReference type="Proteomes" id="UP000536835">
    <property type="component" value="Unassembled WGS sequence"/>
</dbReference>
<feature type="transmembrane region" description="Helical" evidence="1">
    <location>
        <begin position="61"/>
        <end position="86"/>
    </location>
</feature>
<keyword evidence="1" id="KW-0472">Membrane</keyword>
<feature type="transmembrane region" description="Helical" evidence="1">
    <location>
        <begin position="20"/>
        <end position="40"/>
    </location>
</feature>
<accession>A0A7Y3RNI9</accession>
<comment type="caution">
    <text evidence="2">The sequence shown here is derived from an EMBL/GenBank/DDBJ whole genome shotgun (WGS) entry which is preliminary data.</text>
</comment>
<keyword evidence="1" id="KW-1133">Transmembrane helix</keyword>
<evidence type="ECO:0000313" key="2">
    <source>
        <dbReference type="EMBL" id="NNU17369.1"/>
    </source>
</evidence>
<proteinExistence type="predicted"/>
<dbReference type="AlphaFoldDB" id="A0A7Y3RNI9"/>
<keyword evidence="1" id="KW-0812">Transmembrane</keyword>
<dbReference type="EMBL" id="JABFCX010000003">
    <property type="protein sequence ID" value="NNU17369.1"/>
    <property type="molecule type" value="Genomic_DNA"/>
</dbReference>
<evidence type="ECO:0000313" key="3">
    <source>
        <dbReference type="Proteomes" id="UP000536835"/>
    </source>
</evidence>
<dbReference type="RefSeq" id="WP_173200726.1">
    <property type="nucleotide sequence ID" value="NZ_JABFCX010000003.1"/>
</dbReference>
<sequence length="281" mass="31005">MSYGDGKRSQVARDFGLMNITGFGLASAIGIGSAVIVDLVQQQEASSLYVINRLLLEATTLLGINAIPLYGVMLLLMGAGALSIFVTEPVSYRGAFTQGFLVLSALVTAVPSDLGTPLQAPAQEMRESDEAFDSMFEPASLSGGEMSYQIVPVAVQRSGQQEYQLRIQVNFPNGLEGNLQGMVKRNRLVGKLWNPDTNTRYNIFRNSGAEISYRDNKLRIVTTVDAIEPESELWILVEANGYKITEERFEAQVGPNPIWNVNMQPSNTPLLVQRLRHPYRF</sequence>
<gene>
    <name evidence="2" type="ORF">HK107_13640</name>
</gene>
<protein>
    <submittedName>
        <fullName evidence="2">Uncharacterized protein</fullName>
    </submittedName>
</protein>
<organism evidence="2 3">
    <name type="scientific">Parvularcula mediterranea</name>
    <dbReference type="NCBI Taxonomy" id="2732508"/>
    <lineage>
        <taxon>Bacteria</taxon>
        <taxon>Pseudomonadati</taxon>
        <taxon>Pseudomonadota</taxon>
        <taxon>Alphaproteobacteria</taxon>
        <taxon>Parvularculales</taxon>
        <taxon>Parvularculaceae</taxon>
        <taxon>Parvularcula</taxon>
    </lineage>
</organism>